<dbReference type="GO" id="GO:0046872">
    <property type="term" value="F:metal ion binding"/>
    <property type="evidence" value="ECO:0007669"/>
    <property type="project" value="UniProtKB-KW"/>
</dbReference>
<feature type="binding site" evidence="5">
    <location>
        <position position="325"/>
    </location>
    <ligand>
        <name>Zn(2+)</name>
        <dbReference type="ChEBI" id="CHEBI:29105"/>
    </ligand>
</feature>
<evidence type="ECO:0000313" key="9">
    <source>
        <dbReference type="Proteomes" id="UP000028545"/>
    </source>
</evidence>
<dbReference type="InterPro" id="IPR028592">
    <property type="entry name" value="QTRTD1"/>
</dbReference>
<evidence type="ECO:0000256" key="6">
    <source>
        <dbReference type="SAM" id="MobiDB-lite"/>
    </source>
</evidence>
<evidence type="ECO:0000256" key="1">
    <source>
        <dbReference type="ARBA" id="ARBA00022490"/>
    </source>
</evidence>
<feature type="compositionally biased region" description="Basic and acidic residues" evidence="6">
    <location>
        <begin position="426"/>
        <end position="435"/>
    </location>
</feature>
<evidence type="ECO:0000259" key="7">
    <source>
        <dbReference type="Pfam" id="PF01702"/>
    </source>
</evidence>
<comment type="similarity">
    <text evidence="5">Belongs to the queuine tRNA-ribosyltransferase family. QTRT2 subfamily.</text>
</comment>
<dbReference type="OMA" id="VPHIAHD"/>
<dbReference type="HOGENOM" id="CLU_037350_1_0_1"/>
<dbReference type="PANTHER" id="PTHR46064">
    <property type="entry name" value="QUEUINE TRNA-RIBOSYLTRANSFERASE ACCESSORY SUBUNIT 2"/>
    <property type="match status" value="1"/>
</dbReference>
<evidence type="ECO:0000313" key="8">
    <source>
        <dbReference type="EMBL" id="KEZ39608.1"/>
    </source>
</evidence>
<keyword evidence="9" id="KW-1185">Reference proteome</keyword>
<dbReference type="GeneID" id="27728599"/>
<dbReference type="AlphaFoldDB" id="A0A084FWZ6"/>
<evidence type="ECO:0000256" key="2">
    <source>
        <dbReference type="ARBA" id="ARBA00022694"/>
    </source>
</evidence>
<keyword evidence="2 5" id="KW-0819">tRNA processing</keyword>
<dbReference type="Proteomes" id="UP000028545">
    <property type="component" value="Unassembled WGS sequence"/>
</dbReference>
<dbReference type="SUPFAM" id="SSF51713">
    <property type="entry name" value="tRNA-guanine transglycosylase"/>
    <property type="match status" value="1"/>
</dbReference>
<keyword evidence="4 5" id="KW-0862">Zinc</keyword>
<reference evidence="8 9" key="1">
    <citation type="journal article" date="2014" name="Genome Announc.">
        <title>Draft genome sequence of the pathogenic fungus Scedosporium apiospermum.</title>
        <authorList>
            <person name="Vandeputte P."/>
            <person name="Ghamrawi S."/>
            <person name="Rechenmann M."/>
            <person name="Iltis A."/>
            <person name="Giraud S."/>
            <person name="Fleury M."/>
            <person name="Thornton C."/>
            <person name="Delhaes L."/>
            <person name="Meyer W."/>
            <person name="Papon N."/>
            <person name="Bouchara J.P."/>
        </authorList>
    </citation>
    <scope>NUCLEOTIDE SEQUENCE [LARGE SCALE GENOMIC DNA]</scope>
    <source>
        <strain evidence="8 9">IHEM 14462</strain>
    </source>
</reference>
<dbReference type="Pfam" id="PF01702">
    <property type="entry name" value="TGT"/>
    <property type="match status" value="1"/>
</dbReference>
<comment type="caution">
    <text evidence="8">The sequence shown here is derived from an EMBL/GenBank/DDBJ whole genome shotgun (WGS) entry which is preliminary data.</text>
</comment>
<gene>
    <name evidence="8" type="ORF">SAPIO_CDS9527</name>
</gene>
<dbReference type="EMBL" id="JOWA01000143">
    <property type="protein sequence ID" value="KEZ39608.1"/>
    <property type="molecule type" value="Genomic_DNA"/>
</dbReference>
<dbReference type="InterPro" id="IPR002616">
    <property type="entry name" value="tRNA_ribo_trans-like"/>
</dbReference>
<feature type="binding site" evidence="5">
    <location>
        <position position="330"/>
    </location>
    <ligand>
        <name>Zn(2+)</name>
        <dbReference type="ChEBI" id="CHEBI:29105"/>
    </ligand>
</feature>
<keyword evidence="1 5" id="KW-0963">Cytoplasm</keyword>
<keyword evidence="3 5" id="KW-0479">Metal-binding</keyword>
<dbReference type="RefSeq" id="XP_016639407.1">
    <property type="nucleotide sequence ID" value="XM_016790897.1"/>
</dbReference>
<comment type="cofactor">
    <cofactor evidence="5">
        <name>Zn(2+)</name>
        <dbReference type="ChEBI" id="CHEBI:29105"/>
    </cofactor>
    <text evidence="5">Binds 1 zinc ion per subunit.</text>
</comment>
<accession>A0A084FWZ6</accession>
<dbReference type="GO" id="GO:0006400">
    <property type="term" value="P:tRNA modification"/>
    <property type="evidence" value="ECO:0007669"/>
    <property type="project" value="InterPro"/>
</dbReference>
<feature type="compositionally biased region" description="Basic and acidic residues" evidence="6">
    <location>
        <begin position="409"/>
        <end position="418"/>
    </location>
</feature>
<dbReference type="KEGG" id="sapo:SAPIO_CDS9527"/>
<feature type="binding site" evidence="5">
    <location>
        <position position="356"/>
    </location>
    <ligand>
        <name>Zn(2+)</name>
        <dbReference type="ChEBI" id="CHEBI:29105"/>
    </ligand>
</feature>
<comment type="subcellular location">
    <subcellularLocation>
        <location evidence="5">Cytoplasm</location>
    </subcellularLocation>
</comment>
<evidence type="ECO:0000256" key="3">
    <source>
        <dbReference type="ARBA" id="ARBA00022723"/>
    </source>
</evidence>
<dbReference type="GO" id="GO:0008479">
    <property type="term" value="F:tRNA-guanosine(34) queuine transglycosylase activity"/>
    <property type="evidence" value="ECO:0007669"/>
    <property type="project" value="UniProtKB-UniRule"/>
</dbReference>
<dbReference type="PANTHER" id="PTHR46064:SF1">
    <property type="entry name" value="QUEUINE TRNA-RIBOSYLTRANSFERASE ACCESSORY SUBUNIT 2"/>
    <property type="match status" value="1"/>
</dbReference>
<evidence type="ECO:0000256" key="4">
    <source>
        <dbReference type="ARBA" id="ARBA00022833"/>
    </source>
</evidence>
<protein>
    <recommendedName>
        <fullName evidence="5">Queuine tRNA-ribosyltransferase accessory subunit 2</fullName>
    </recommendedName>
    <alternativeName>
        <fullName evidence="5">Queuine tRNA-ribosyltransferase domain-containing protein 1</fullName>
    </alternativeName>
</protein>
<dbReference type="VEuPathDB" id="FungiDB:SAPIO_CDS9527"/>
<dbReference type="OrthoDB" id="27601at2759"/>
<feature type="region of interest" description="Disordered" evidence="6">
    <location>
        <begin position="393"/>
        <end position="435"/>
    </location>
</feature>
<sequence length="435" mass="48253">MGFQVLKSVAGSGAGVRLGRLCLPNRLPVNTPGFIGLTSRGTLPHLTPDTIKKHTSFEAAYMALEDFIEKKDPPIYLAPSAGRRPLQAFTAFPKDHILIMGARRIPPVTTPLGNGNKHVAVFTSTGFRNIPIEEYSKRIATLRPDIAIPLVDLPHTSSNPNSRKLIKMVDRTEDWVDTFLKNRKDDPASAEGVAVFAPIPPVERPIQWQYLEHLSEEVADSLSGLAIYDADIIPDLSHYKSLETLPRLVLQPPPTPHHVLRQIALGADMCLIPFINDMSDNGIALTFTFTPPTQNAEKPAEHLPLGVNMWPIENNTSLESPMPGCKCYTCTKHNRAFIRHLLNANEMLSWTLLQIHNHHVMSEFFAAIRAKLAEGEAAFEEARKAFAAAYEPELPTPTGQRPRARGYHFKGEPGEKINDPAWTNLNKEEGEKTAV</sequence>
<proteinExistence type="inferred from homology"/>
<organism evidence="8 9">
    <name type="scientific">Pseudallescheria apiosperma</name>
    <name type="common">Scedosporium apiospermum</name>
    <dbReference type="NCBI Taxonomy" id="563466"/>
    <lineage>
        <taxon>Eukaryota</taxon>
        <taxon>Fungi</taxon>
        <taxon>Dikarya</taxon>
        <taxon>Ascomycota</taxon>
        <taxon>Pezizomycotina</taxon>
        <taxon>Sordariomycetes</taxon>
        <taxon>Hypocreomycetidae</taxon>
        <taxon>Microascales</taxon>
        <taxon>Microascaceae</taxon>
        <taxon>Scedosporium</taxon>
    </lineage>
</organism>
<evidence type="ECO:0000256" key="5">
    <source>
        <dbReference type="HAMAP-Rule" id="MF_03043"/>
    </source>
</evidence>
<dbReference type="Gene3D" id="3.20.20.105">
    <property type="entry name" value="Queuine tRNA-ribosyltransferase-like"/>
    <property type="match status" value="1"/>
</dbReference>
<feature type="binding site" evidence="5">
    <location>
        <position position="327"/>
    </location>
    <ligand>
        <name>Zn(2+)</name>
        <dbReference type="ChEBI" id="CHEBI:29105"/>
    </ligand>
</feature>
<comment type="subunit">
    <text evidence="5">Heterodimer of a catalytic subunit and an accessory subunit.</text>
</comment>
<feature type="domain" description="tRNA-guanine(15) transglycosylase-like" evidence="7">
    <location>
        <begin position="16"/>
        <end position="391"/>
    </location>
</feature>
<comment type="function">
    <text evidence="5">Non-catalytic subunit of the queuine tRNA-ribosyltransferase (TGT) that catalyzes the base-exchange of a guanine (G) residue with queuine (Q) at position 34 (anticodon wobble position) in tRNAs with GU(N) anticodons (tRNA-Asp, -Asn, -His and -Tyr), resulting in the hypermodified nucleoside queuosine (7-(((4,5-cis-dihydroxy-2-cyclopenten-1-yl)amino)methyl)-7-deazaguanosine).</text>
</comment>
<name>A0A084FWZ6_PSEDA</name>
<dbReference type="InterPro" id="IPR036511">
    <property type="entry name" value="TGT-like_sf"/>
</dbReference>
<dbReference type="InterPro" id="IPR050852">
    <property type="entry name" value="Queuine_tRNA-ribosyltrfase"/>
</dbReference>
<dbReference type="HAMAP" id="MF_03043">
    <property type="entry name" value="QTRT2"/>
    <property type="match status" value="1"/>
</dbReference>
<dbReference type="GO" id="GO:0005737">
    <property type="term" value="C:cytoplasm"/>
    <property type="evidence" value="ECO:0007669"/>
    <property type="project" value="UniProtKB-SubCell"/>
</dbReference>